<keyword evidence="4" id="KW-1185">Reference proteome</keyword>
<dbReference type="PIRSF" id="PIRSF017082">
    <property type="entry name" value="YflP"/>
    <property type="match status" value="1"/>
</dbReference>
<dbReference type="InterPro" id="IPR005064">
    <property type="entry name" value="BUG"/>
</dbReference>
<dbReference type="Gene3D" id="3.40.190.10">
    <property type="entry name" value="Periplasmic binding protein-like II"/>
    <property type="match status" value="1"/>
</dbReference>
<evidence type="ECO:0000313" key="4">
    <source>
        <dbReference type="Proteomes" id="UP000239867"/>
    </source>
</evidence>
<evidence type="ECO:0000313" key="3">
    <source>
        <dbReference type="EMBL" id="AVD71003.1"/>
    </source>
</evidence>
<dbReference type="Proteomes" id="UP000239867">
    <property type="component" value="Chromosome"/>
</dbReference>
<dbReference type="CDD" id="cd07012">
    <property type="entry name" value="PBP2_Bug_TTT"/>
    <property type="match status" value="1"/>
</dbReference>
<proteinExistence type="inferred from homology"/>
<evidence type="ECO:0000256" key="1">
    <source>
        <dbReference type="ARBA" id="ARBA00006987"/>
    </source>
</evidence>
<reference evidence="3 4" key="1">
    <citation type="journal article" date="2018" name="MBio">
        <title>Insights into the evolution of host association through the isolation and characterization of a novel human periodontal pathobiont, Desulfobulbus oralis.</title>
        <authorList>
            <person name="Cross K.L."/>
            <person name="Chirania P."/>
            <person name="Xiong W."/>
            <person name="Beall C.J."/>
            <person name="Elkins J.G."/>
            <person name="Giannone R.J."/>
            <person name="Griffen A.L."/>
            <person name="Guss A.M."/>
            <person name="Hettich R.L."/>
            <person name="Joshi S.S."/>
            <person name="Mokrzan E.M."/>
            <person name="Martin R.K."/>
            <person name="Zhulin I.B."/>
            <person name="Leys E.J."/>
            <person name="Podar M."/>
        </authorList>
    </citation>
    <scope>NUCLEOTIDE SEQUENCE [LARGE SCALE GENOMIC DNA]</scope>
    <source>
        <strain evidence="3 4">ORNL</strain>
    </source>
</reference>
<feature type="signal peptide" evidence="2">
    <location>
        <begin position="1"/>
        <end position="22"/>
    </location>
</feature>
<keyword evidence="2" id="KW-0732">Signal</keyword>
<dbReference type="Pfam" id="PF03401">
    <property type="entry name" value="TctC"/>
    <property type="match status" value="1"/>
</dbReference>
<gene>
    <name evidence="3" type="ORF">CAY53_05520</name>
</gene>
<dbReference type="InterPro" id="IPR042100">
    <property type="entry name" value="Bug_dom1"/>
</dbReference>
<dbReference type="OrthoDB" id="8677378at2"/>
<dbReference type="EMBL" id="CP021255">
    <property type="protein sequence ID" value="AVD71003.1"/>
    <property type="molecule type" value="Genomic_DNA"/>
</dbReference>
<feature type="chain" id="PRO_5014979491" evidence="2">
    <location>
        <begin position="23"/>
        <end position="315"/>
    </location>
</feature>
<dbReference type="RefSeq" id="WP_104936282.1">
    <property type="nucleotide sequence ID" value="NZ_CP021255.1"/>
</dbReference>
<name>A0A2L1GMV6_9BACT</name>
<dbReference type="Gene3D" id="3.40.190.150">
    <property type="entry name" value="Bordetella uptake gene, domain 1"/>
    <property type="match status" value="1"/>
</dbReference>
<dbReference type="PANTHER" id="PTHR42928">
    <property type="entry name" value="TRICARBOXYLATE-BINDING PROTEIN"/>
    <property type="match status" value="1"/>
</dbReference>
<comment type="similarity">
    <text evidence="1">Belongs to the UPF0065 (bug) family.</text>
</comment>
<sequence>MIKLLSGSIMCIFLLITSLAHSADYPDHPVNILTMTKPGAQIDLLTRALAEQLKKTWDQPVIVSNKPGGSHGSVMASELANAPNDGYSLGVSATGAFTYSPNFLHTTYKLDDFHYFTLLGLNQSGIICAPDRPWKTLKDAFIWAKKANKGLTYMFQGSDDRDVMRRIAQNEDVKLSLMPSTGGPSVITAVMGGHADLGHVGAILFDYVTEGKIKCLAASIPVRFTELPDITTLKEQGWNESVEMYLVLVGPKNLPENVVKRIDDAVQSLKENQKYNTFVQEKLHIILTDYGHEYAQKYMEETSFRFAKEKEASEK</sequence>
<protein>
    <submittedName>
        <fullName evidence="3">Recombinase A</fullName>
    </submittedName>
</protein>
<dbReference type="KEGG" id="deo:CAY53_05520"/>
<evidence type="ECO:0000256" key="2">
    <source>
        <dbReference type="SAM" id="SignalP"/>
    </source>
</evidence>
<organism evidence="3 4">
    <name type="scientific">Desulfobulbus oralis</name>
    <dbReference type="NCBI Taxonomy" id="1986146"/>
    <lineage>
        <taxon>Bacteria</taxon>
        <taxon>Pseudomonadati</taxon>
        <taxon>Thermodesulfobacteriota</taxon>
        <taxon>Desulfobulbia</taxon>
        <taxon>Desulfobulbales</taxon>
        <taxon>Desulfobulbaceae</taxon>
        <taxon>Desulfobulbus</taxon>
    </lineage>
</organism>
<accession>A0A2L1GMV6</accession>
<dbReference type="AlphaFoldDB" id="A0A2L1GMV6"/>
<dbReference type="PANTHER" id="PTHR42928:SF5">
    <property type="entry name" value="BLR1237 PROTEIN"/>
    <property type="match status" value="1"/>
</dbReference>